<dbReference type="Pfam" id="PF00534">
    <property type="entry name" value="Glycos_transf_1"/>
    <property type="match status" value="1"/>
</dbReference>
<dbReference type="InterPro" id="IPR028098">
    <property type="entry name" value="Glyco_trans_4-like_N"/>
</dbReference>
<evidence type="ECO:0000259" key="2">
    <source>
        <dbReference type="Pfam" id="PF13579"/>
    </source>
</evidence>
<protein>
    <submittedName>
        <fullName evidence="3">Group 1 glycosyl transferase</fullName>
    </submittedName>
</protein>
<proteinExistence type="predicted"/>
<dbReference type="EMBL" id="FCOF02000026">
    <property type="protein sequence ID" value="SAK79263.1"/>
    <property type="molecule type" value="Genomic_DNA"/>
</dbReference>
<dbReference type="Proteomes" id="UP000054870">
    <property type="component" value="Unassembled WGS sequence"/>
</dbReference>
<reference evidence="3" key="1">
    <citation type="submission" date="2016-01" db="EMBL/GenBank/DDBJ databases">
        <authorList>
            <person name="Peeters C."/>
        </authorList>
    </citation>
    <scope>NUCLEOTIDE SEQUENCE [LARGE SCALE GENOMIC DNA]</scope>
    <source>
        <strain evidence="3">LMG 29318</strain>
    </source>
</reference>
<dbReference type="Pfam" id="PF13579">
    <property type="entry name" value="Glyco_trans_4_4"/>
    <property type="match status" value="1"/>
</dbReference>
<feature type="domain" description="Glycosyl transferase family 1" evidence="1">
    <location>
        <begin position="185"/>
        <end position="305"/>
    </location>
</feature>
<keyword evidence="3" id="KW-0808">Transferase</keyword>
<evidence type="ECO:0000259" key="1">
    <source>
        <dbReference type="Pfam" id="PF00534"/>
    </source>
</evidence>
<evidence type="ECO:0000313" key="3">
    <source>
        <dbReference type="EMBL" id="SAK79263.1"/>
    </source>
</evidence>
<comment type="caution">
    <text evidence="3">The sequence shown here is derived from an EMBL/GenBank/DDBJ whole genome shotgun (WGS) entry which is preliminary data.</text>
</comment>
<dbReference type="PANTHER" id="PTHR45947:SF3">
    <property type="entry name" value="SULFOQUINOVOSYL TRANSFERASE SQD2"/>
    <property type="match status" value="1"/>
</dbReference>
<organism evidence="3 4">
    <name type="scientific">Caballeronia catudaia</name>
    <dbReference type="NCBI Taxonomy" id="1777136"/>
    <lineage>
        <taxon>Bacteria</taxon>
        <taxon>Pseudomonadati</taxon>
        <taxon>Pseudomonadota</taxon>
        <taxon>Betaproteobacteria</taxon>
        <taxon>Burkholderiales</taxon>
        <taxon>Burkholderiaceae</taxon>
        <taxon>Caballeronia</taxon>
    </lineage>
</organism>
<dbReference type="OrthoDB" id="9813211at2"/>
<dbReference type="SUPFAM" id="SSF53756">
    <property type="entry name" value="UDP-Glycosyltransferase/glycogen phosphorylase"/>
    <property type="match status" value="1"/>
</dbReference>
<gene>
    <name evidence="3" type="ORF">AWB75_04793</name>
</gene>
<feature type="domain" description="Glycosyltransferase subfamily 4-like N-terminal" evidence="2">
    <location>
        <begin position="1"/>
        <end position="172"/>
    </location>
</feature>
<dbReference type="InterPro" id="IPR001296">
    <property type="entry name" value="Glyco_trans_1"/>
</dbReference>
<accession>A0A158CA65</accession>
<name>A0A158CA65_9BURK</name>
<dbReference type="Gene3D" id="3.40.50.2000">
    <property type="entry name" value="Glycogen Phosphorylase B"/>
    <property type="match status" value="2"/>
</dbReference>
<keyword evidence="4" id="KW-1185">Reference proteome</keyword>
<dbReference type="InterPro" id="IPR050194">
    <property type="entry name" value="Glycosyltransferase_grp1"/>
</dbReference>
<dbReference type="PANTHER" id="PTHR45947">
    <property type="entry name" value="SULFOQUINOVOSYL TRANSFERASE SQD2"/>
    <property type="match status" value="1"/>
</dbReference>
<evidence type="ECO:0000313" key="4">
    <source>
        <dbReference type="Proteomes" id="UP000054870"/>
    </source>
</evidence>
<dbReference type="GO" id="GO:0016757">
    <property type="term" value="F:glycosyltransferase activity"/>
    <property type="evidence" value="ECO:0007669"/>
    <property type="project" value="InterPro"/>
</dbReference>
<sequence>MERVVWDLAQAFCARGIRTTVVTSAIAGRTGRFQIDGIDVVAIEEARDGQYSKAFWKGTLNAFDMLCEEGLDAVIGVSAGAREIVLHRTNRTVPVLMQAHGSSIGEFVSKWRRPTARSILGSARNLVWIFKDRHVLSRYDAIVAISDLVKRQIRWTSFLSRSHAPVEIIANGIDERLFAFEPPARRKARQAYGFDDTHQVIASVSRLHRQKGVCELILAFDIFARSNPGARLLIVGDGPDRNTLEALVRDKGLASRVVFTGALARSEVARSFAAADVFSFLTLRVEGLPLNMLEALAAGLPSVLARSVAASIPPQAGIFTVDPRDQEAVIAAFAHACEFAARGGRTQLSDAYRLEQCASTYLELIRRTGRR</sequence>
<dbReference type="AlphaFoldDB" id="A0A158CA65"/>